<comment type="catalytic activity">
    <reaction evidence="1">
        <text>ATP + protein L-histidine = ADP + protein N-phospho-L-histidine.</text>
        <dbReference type="EC" id="2.7.13.3"/>
    </reaction>
</comment>
<dbReference type="Pfam" id="PF00497">
    <property type="entry name" value="SBP_bac_3"/>
    <property type="match status" value="1"/>
</dbReference>
<keyword evidence="4" id="KW-1133">Transmembrane helix</keyword>
<keyword evidence="4" id="KW-0472">Membrane</keyword>
<dbReference type="eggNOG" id="COG0834">
    <property type="taxonomic scope" value="Bacteria"/>
</dbReference>
<dbReference type="Pfam" id="PF02518">
    <property type="entry name" value="HATPase_c"/>
    <property type="match status" value="1"/>
</dbReference>
<evidence type="ECO:0000256" key="2">
    <source>
        <dbReference type="ARBA" id="ARBA00012438"/>
    </source>
</evidence>
<dbReference type="GO" id="GO:0000155">
    <property type="term" value="F:phosphorelay sensor kinase activity"/>
    <property type="evidence" value="ECO:0007669"/>
    <property type="project" value="InterPro"/>
</dbReference>
<name>V5WH06_9SPIO</name>
<dbReference type="Gene3D" id="1.10.287.130">
    <property type="match status" value="1"/>
</dbReference>
<dbReference type="EMBL" id="CP006939">
    <property type="protein sequence ID" value="AHC14915.1"/>
    <property type="molecule type" value="Genomic_DNA"/>
</dbReference>
<dbReference type="InterPro" id="IPR003661">
    <property type="entry name" value="HisK_dim/P_dom"/>
</dbReference>
<dbReference type="STRING" id="1307761.L21SP2_1520"/>
<keyword evidence="4" id="KW-0812">Transmembrane</keyword>
<evidence type="ECO:0000256" key="3">
    <source>
        <dbReference type="ARBA" id="ARBA00022729"/>
    </source>
</evidence>
<dbReference type="Gene3D" id="3.40.190.10">
    <property type="entry name" value="Periplasmic binding protein-like II"/>
    <property type="match status" value="2"/>
</dbReference>
<dbReference type="eggNOG" id="COG4191">
    <property type="taxonomic scope" value="Bacteria"/>
</dbReference>
<dbReference type="InterPro" id="IPR001638">
    <property type="entry name" value="Solute-binding_3/MltF_N"/>
</dbReference>
<sequence>MKSRKYPQSRFLAGKFPSLVFIWLFCIPGMLMSQGERVQTPGGTENLMRGNSDVVAGIYDNHPKIYLDDNGQPAGFFAELVEVIAGELNWNVEYRYGSWTENLERLEAGSIDMLVDVGYSSERAERFEYNSEGVFADWAVVYTRKGSGIEHIDDLSGVRIASMTGSIHHDGPMGLVVLNRQLKLNMDIVEVDNYRHGFSVLQSGLADAAVVNRIFGKNNASEFGVKRTAIIFDPHMLHFAFPKIGDPKLINDLDRVLSALKSDENSVYYDLIDRYIAGYFTTRDTVPLWLNVSLFISILAASLFLILGWQLYREVKNRRRSEEYLRKYQDQLILNAQQSYLGRMIQSLSHELNTPLGNGILAFSSARELLDAEETKRGNAREPTKTIEPEISELVKSYLDAGLDSLKRLSEINERFKSLHQELEEHTREWKAVESVRQICSVWQEQLRRNNISLNITGPEEESWDISIQALNTVLSELIQNSLDHGCPACSEEGEGITNSSPPVMEIHINLEKQPKPQSPNQTGNRRMRWLVDYRDTGTGIAEGSRASVFHPFETSGRRRGHLGLGMHIAYLVVIRQLAGELLCLESDVGAHFQLRLN</sequence>
<dbReference type="RefSeq" id="WP_024267835.1">
    <property type="nucleotide sequence ID" value="NC_023035.1"/>
</dbReference>
<accession>V5WH06</accession>
<dbReference type="SUPFAM" id="SSF53850">
    <property type="entry name" value="Periplasmic binding protein-like II"/>
    <property type="match status" value="1"/>
</dbReference>
<dbReference type="PANTHER" id="PTHR35936">
    <property type="entry name" value="MEMBRANE-BOUND LYTIC MUREIN TRANSGLYCOSYLASE F"/>
    <property type="match status" value="1"/>
</dbReference>
<evidence type="ECO:0000256" key="1">
    <source>
        <dbReference type="ARBA" id="ARBA00000085"/>
    </source>
</evidence>
<feature type="transmembrane region" description="Helical" evidence="4">
    <location>
        <begin position="288"/>
        <end position="312"/>
    </location>
</feature>
<proteinExistence type="predicted"/>
<keyword evidence="3" id="KW-0732">Signal</keyword>
<dbReference type="EC" id="2.7.13.3" evidence="2"/>
<reference evidence="6 7" key="1">
    <citation type="journal article" date="2015" name="Stand. Genomic Sci.">
        <title>Complete genome sequence and description of Salinispira pacifica gen. nov., sp. nov., a novel spirochaete isolated form a hypersaline microbial mat.</title>
        <authorList>
            <person name="Ben Hania W."/>
            <person name="Joseph M."/>
            <person name="Schumann P."/>
            <person name="Bunk B."/>
            <person name="Fiebig A."/>
            <person name="Sproer C."/>
            <person name="Klenk H.P."/>
            <person name="Fardeau M.L."/>
            <person name="Spring S."/>
        </authorList>
    </citation>
    <scope>NUCLEOTIDE SEQUENCE [LARGE SCALE GENOMIC DNA]</scope>
    <source>
        <strain evidence="6 7">L21-RPul-D2</strain>
    </source>
</reference>
<dbReference type="KEGG" id="slr:L21SP2_1520"/>
<dbReference type="PROSITE" id="PS50109">
    <property type="entry name" value="HIS_KIN"/>
    <property type="match status" value="1"/>
</dbReference>
<dbReference type="SMART" id="SM00387">
    <property type="entry name" value="HATPase_c"/>
    <property type="match status" value="1"/>
</dbReference>
<protein>
    <recommendedName>
        <fullName evidence="2">histidine kinase</fullName>
        <ecNumber evidence="2">2.7.13.3</ecNumber>
    </recommendedName>
</protein>
<dbReference type="CDD" id="cd00082">
    <property type="entry name" value="HisKA"/>
    <property type="match status" value="1"/>
</dbReference>
<gene>
    <name evidence="6" type="ORF">L21SP2_1520</name>
</gene>
<evidence type="ECO:0000259" key="5">
    <source>
        <dbReference type="PROSITE" id="PS50109"/>
    </source>
</evidence>
<dbReference type="AlphaFoldDB" id="V5WH06"/>
<dbReference type="Gene3D" id="3.30.565.10">
    <property type="entry name" value="Histidine kinase-like ATPase, C-terminal domain"/>
    <property type="match status" value="1"/>
</dbReference>
<evidence type="ECO:0000256" key="4">
    <source>
        <dbReference type="SAM" id="Phobius"/>
    </source>
</evidence>
<organism evidence="6 7">
    <name type="scientific">Salinispira pacifica</name>
    <dbReference type="NCBI Taxonomy" id="1307761"/>
    <lineage>
        <taxon>Bacteria</taxon>
        <taxon>Pseudomonadati</taxon>
        <taxon>Spirochaetota</taxon>
        <taxon>Spirochaetia</taxon>
        <taxon>Spirochaetales</taxon>
        <taxon>Spirochaetaceae</taxon>
        <taxon>Salinispira</taxon>
    </lineage>
</organism>
<dbReference type="InterPro" id="IPR005467">
    <property type="entry name" value="His_kinase_dom"/>
</dbReference>
<dbReference type="InterPro" id="IPR003594">
    <property type="entry name" value="HATPase_dom"/>
</dbReference>
<evidence type="ECO:0000313" key="6">
    <source>
        <dbReference type="EMBL" id="AHC14915.1"/>
    </source>
</evidence>
<dbReference type="InterPro" id="IPR036890">
    <property type="entry name" value="HATPase_C_sf"/>
</dbReference>
<dbReference type="SMART" id="SM00062">
    <property type="entry name" value="PBPb"/>
    <property type="match status" value="1"/>
</dbReference>
<feature type="domain" description="Histidine kinase" evidence="5">
    <location>
        <begin position="347"/>
        <end position="598"/>
    </location>
</feature>
<evidence type="ECO:0000313" key="7">
    <source>
        <dbReference type="Proteomes" id="UP000018680"/>
    </source>
</evidence>
<keyword evidence="7" id="KW-1185">Reference proteome</keyword>
<dbReference type="SUPFAM" id="SSF55874">
    <property type="entry name" value="ATPase domain of HSP90 chaperone/DNA topoisomerase II/histidine kinase"/>
    <property type="match status" value="1"/>
</dbReference>
<dbReference type="HOGENOM" id="CLU_462223_0_0_12"/>
<dbReference type="Proteomes" id="UP000018680">
    <property type="component" value="Chromosome"/>
</dbReference>
<dbReference type="OrthoDB" id="9770795at2"/>